<evidence type="ECO:0000313" key="1">
    <source>
        <dbReference type="EMBL" id="JAE04862.1"/>
    </source>
</evidence>
<reference evidence="1" key="1">
    <citation type="submission" date="2014-09" db="EMBL/GenBank/DDBJ databases">
        <authorList>
            <person name="Magalhaes I.L.F."/>
            <person name="Oliveira U."/>
            <person name="Santos F.R."/>
            <person name="Vidigal T.H.D.A."/>
            <person name="Brescovit A.D."/>
            <person name="Santos A.J."/>
        </authorList>
    </citation>
    <scope>NUCLEOTIDE SEQUENCE</scope>
    <source>
        <tissue evidence="1">Shoot tissue taken approximately 20 cm above the soil surface</tissue>
    </source>
</reference>
<protein>
    <submittedName>
        <fullName evidence="1">Pco128311</fullName>
    </submittedName>
</protein>
<reference evidence="1" key="2">
    <citation type="journal article" date="2015" name="Data Brief">
        <title>Shoot transcriptome of the giant reed, Arundo donax.</title>
        <authorList>
            <person name="Barrero R.A."/>
            <person name="Guerrero F.D."/>
            <person name="Moolhuijzen P."/>
            <person name="Goolsby J.A."/>
            <person name="Tidwell J."/>
            <person name="Bellgard S.E."/>
            <person name="Bellgard M.I."/>
        </authorList>
    </citation>
    <scope>NUCLEOTIDE SEQUENCE</scope>
    <source>
        <tissue evidence="1">Shoot tissue taken approximately 20 cm above the soil surface</tissue>
    </source>
</reference>
<proteinExistence type="predicted"/>
<organism evidence="1">
    <name type="scientific">Arundo donax</name>
    <name type="common">Giant reed</name>
    <name type="synonym">Donax arundinaceus</name>
    <dbReference type="NCBI Taxonomy" id="35708"/>
    <lineage>
        <taxon>Eukaryota</taxon>
        <taxon>Viridiplantae</taxon>
        <taxon>Streptophyta</taxon>
        <taxon>Embryophyta</taxon>
        <taxon>Tracheophyta</taxon>
        <taxon>Spermatophyta</taxon>
        <taxon>Magnoliopsida</taxon>
        <taxon>Liliopsida</taxon>
        <taxon>Poales</taxon>
        <taxon>Poaceae</taxon>
        <taxon>PACMAD clade</taxon>
        <taxon>Arundinoideae</taxon>
        <taxon>Arundineae</taxon>
        <taxon>Arundo</taxon>
    </lineage>
</organism>
<sequence length="64" mass="7110">MAESPGGLGLFQAIRQRKRQQHANFLALNVMRKTIGRIQSCYGYVLLLFSTTMTDIVPTVVVGL</sequence>
<dbReference type="AlphaFoldDB" id="A0A0A9R670"/>
<name>A0A0A9R670_ARUDO</name>
<accession>A0A0A9R670</accession>
<dbReference type="EMBL" id="GBRH01193034">
    <property type="protein sequence ID" value="JAE04862.1"/>
    <property type="molecule type" value="Transcribed_RNA"/>
</dbReference>